<keyword evidence="3" id="KW-1185">Reference proteome</keyword>
<proteinExistence type="predicted"/>
<accession>A0AAV9K4L7</accession>
<evidence type="ECO:0000256" key="1">
    <source>
        <dbReference type="SAM" id="Phobius"/>
    </source>
</evidence>
<comment type="caution">
    <text evidence="2">The sequence shown here is derived from an EMBL/GenBank/DDBJ whole genome shotgun (WGS) entry which is preliminary data.</text>
</comment>
<dbReference type="EMBL" id="JAWPEI010000012">
    <property type="protein sequence ID" value="KAK4708248.1"/>
    <property type="molecule type" value="Genomic_DNA"/>
</dbReference>
<keyword evidence="1" id="KW-0472">Membrane</keyword>
<feature type="transmembrane region" description="Helical" evidence="1">
    <location>
        <begin position="374"/>
        <end position="393"/>
    </location>
</feature>
<sequence length="407" mass="47566">MIDEVEIVFNYGGSWVISPQLVYTKKLVHSWLNFDPELLSHKDICDEFTSNGPSDKYYILDGDDGTRVILSLLYEKFKVGNFFVVEEGELTVFAQNITQYSESCFVDLECYIEVVTDCEHNVRYDCEWDLSEGEECDYEWMEAISKESGRVVGDRLENFKKLQVLNYYALANKRALTIIKGDTKRTRYGCDEGFPFRCLISRDGKTEAFFNPIYDSTTLAQYFKNKLQNNPKYKRIAFEKLEGSFIDDYNKLEAYAIQSRKYYMRHIESNWCKKWRSDQMRKLISMVICESELRGEKLKTRIVPTGSRKIEFAGDHTGASMPTNMSYSPIKTTWKGKEDVSAGHVQMKAKKKRIKMMRLRGEDNLHPMMIHRNLFYMLIFVLMLMVNQSWLTYNIANSNFSGLVPED</sequence>
<protein>
    <submittedName>
        <fullName evidence="2">Uncharacterized protein</fullName>
    </submittedName>
</protein>
<reference evidence="2 3" key="1">
    <citation type="submission" date="2023-10" db="EMBL/GenBank/DDBJ databases">
        <title>Genome-Wide Identification Analysis in wild type Solanum Pinnatisectum Reveals Some Genes Defensing Phytophthora Infestans.</title>
        <authorList>
            <person name="Sun C."/>
        </authorList>
    </citation>
    <scope>NUCLEOTIDE SEQUENCE [LARGE SCALE GENOMIC DNA]</scope>
    <source>
        <strain evidence="2">LQN</strain>
        <tissue evidence="2">Leaf</tissue>
    </source>
</reference>
<dbReference type="AlphaFoldDB" id="A0AAV9K4L7"/>
<organism evidence="2 3">
    <name type="scientific">Solanum pinnatisectum</name>
    <name type="common">tansyleaf nightshade</name>
    <dbReference type="NCBI Taxonomy" id="50273"/>
    <lineage>
        <taxon>Eukaryota</taxon>
        <taxon>Viridiplantae</taxon>
        <taxon>Streptophyta</taxon>
        <taxon>Embryophyta</taxon>
        <taxon>Tracheophyta</taxon>
        <taxon>Spermatophyta</taxon>
        <taxon>Magnoliopsida</taxon>
        <taxon>eudicotyledons</taxon>
        <taxon>Gunneridae</taxon>
        <taxon>Pentapetalae</taxon>
        <taxon>asterids</taxon>
        <taxon>lamiids</taxon>
        <taxon>Solanales</taxon>
        <taxon>Solanaceae</taxon>
        <taxon>Solanoideae</taxon>
        <taxon>Solaneae</taxon>
        <taxon>Solanum</taxon>
    </lineage>
</organism>
<keyword evidence="1" id="KW-0812">Transmembrane</keyword>
<evidence type="ECO:0000313" key="2">
    <source>
        <dbReference type="EMBL" id="KAK4708248.1"/>
    </source>
</evidence>
<name>A0AAV9K4L7_9SOLN</name>
<evidence type="ECO:0000313" key="3">
    <source>
        <dbReference type="Proteomes" id="UP001311915"/>
    </source>
</evidence>
<dbReference type="Proteomes" id="UP001311915">
    <property type="component" value="Unassembled WGS sequence"/>
</dbReference>
<gene>
    <name evidence="2" type="ORF">R3W88_029173</name>
</gene>
<keyword evidence="1" id="KW-1133">Transmembrane helix</keyword>